<keyword evidence="1" id="KW-0812">Transmembrane</keyword>
<dbReference type="EMBL" id="JBHRTL010000006">
    <property type="protein sequence ID" value="MFC3154662.1"/>
    <property type="molecule type" value="Genomic_DNA"/>
</dbReference>
<name>A0ABV7HTJ0_9GAMM</name>
<evidence type="ECO:0000256" key="1">
    <source>
        <dbReference type="SAM" id="Phobius"/>
    </source>
</evidence>
<organism evidence="2 3">
    <name type="scientific">Gilvimarinus japonicus</name>
    <dbReference type="NCBI Taxonomy" id="1796469"/>
    <lineage>
        <taxon>Bacteria</taxon>
        <taxon>Pseudomonadati</taxon>
        <taxon>Pseudomonadota</taxon>
        <taxon>Gammaproteobacteria</taxon>
        <taxon>Cellvibrionales</taxon>
        <taxon>Cellvibrionaceae</taxon>
        <taxon>Gilvimarinus</taxon>
    </lineage>
</organism>
<sequence length="60" mass="6758">MKKHSWIMLVLFPALMALAITVSRKLIVGEFSLLLYALTFLVAFLASVVVTYICRIGEKQ</sequence>
<comment type="caution">
    <text evidence="2">The sequence shown here is derived from an EMBL/GenBank/DDBJ whole genome shotgun (WGS) entry which is preliminary data.</text>
</comment>
<proteinExistence type="predicted"/>
<evidence type="ECO:0008006" key="4">
    <source>
        <dbReference type="Google" id="ProtNLM"/>
    </source>
</evidence>
<reference evidence="3" key="1">
    <citation type="journal article" date="2019" name="Int. J. Syst. Evol. Microbiol.">
        <title>The Global Catalogue of Microorganisms (GCM) 10K type strain sequencing project: providing services to taxonomists for standard genome sequencing and annotation.</title>
        <authorList>
            <consortium name="The Broad Institute Genomics Platform"/>
            <consortium name="The Broad Institute Genome Sequencing Center for Infectious Disease"/>
            <person name="Wu L."/>
            <person name="Ma J."/>
        </authorList>
    </citation>
    <scope>NUCLEOTIDE SEQUENCE [LARGE SCALE GENOMIC DNA]</scope>
    <source>
        <strain evidence="3">KCTC 52141</strain>
    </source>
</reference>
<evidence type="ECO:0000313" key="3">
    <source>
        <dbReference type="Proteomes" id="UP001595548"/>
    </source>
</evidence>
<dbReference type="Proteomes" id="UP001595548">
    <property type="component" value="Unassembled WGS sequence"/>
</dbReference>
<keyword evidence="3" id="KW-1185">Reference proteome</keyword>
<keyword evidence="1" id="KW-1133">Transmembrane helix</keyword>
<evidence type="ECO:0000313" key="2">
    <source>
        <dbReference type="EMBL" id="MFC3154662.1"/>
    </source>
</evidence>
<dbReference type="RefSeq" id="WP_382415047.1">
    <property type="nucleotide sequence ID" value="NZ_AP031500.1"/>
</dbReference>
<accession>A0ABV7HTJ0</accession>
<gene>
    <name evidence="2" type="ORF">ACFOEB_05550</name>
</gene>
<feature type="transmembrane region" description="Helical" evidence="1">
    <location>
        <begin position="34"/>
        <end position="54"/>
    </location>
</feature>
<protein>
    <recommendedName>
        <fullName evidence="4">NADH dehydrogenase subunit 5</fullName>
    </recommendedName>
</protein>
<keyword evidence="1" id="KW-0472">Membrane</keyword>